<evidence type="ECO:0000313" key="1">
    <source>
        <dbReference type="EMBL" id="KIM91870.1"/>
    </source>
</evidence>
<protein>
    <submittedName>
        <fullName evidence="1">Uncharacterized protein</fullName>
    </submittedName>
</protein>
<organism evidence="1 2">
    <name type="scientific">Piloderma croceum (strain F 1598)</name>
    <dbReference type="NCBI Taxonomy" id="765440"/>
    <lineage>
        <taxon>Eukaryota</taxon>
        <taxon>Fungi</taxon>
        <taxon>Dikarya</taxon>
        <taxon>Basidiomycota</taxon>
        <taxon>Agaricomycotina</taxon>
        <taxon>Agaricomycetes</taxon>
        <taxon>Agaricomycetidae</taxon>
        <taxon>Atheliales</taxon>
        <taxon>Atheliaceae</taxon>
        <taxon>Piloderma</taxon>
    </lineage>
</organism>
<dbReference type="InParanoid" id="A0A0C3G6I1"/>
<reference evidence="2" key="2">
    <citation type="submission" date="2015-01" db="EMBL/GenBank/DDBJ databases">
        <title>Evolutionary Origins and Diversification of the Mycorrhizal Mutualists.</title>
        <authorList>
            <consortium name="DOE Joint Genome Institute"/>
            <consortium name="Mycorrhizal Genomics Consortium"/>
            <person name="Kohler A."/>
            <person name="Kuo A."/>
            <person name="Nagy L.G."/>
            <person name="Floudas D."/>
            <person name="Copeland A."/>
            <person name="Barry K.W."/>
            <person name="Cichocki N."/>
            <person name="Veneault-Fourrey C."/>
            <person name="LaButti K."/>
            <person name="Lindquist E.A."/>
            <person name="Lipzen A."/>
            <person name="Lundell T."/>
            <person name="Morin E."/>
            <person name="Murat C."/>
            <person name="Riley R."/>
            <person name="Ohm R."/>
            <person name="Sun H."/>
            <person name="Tunlid A."/>
            <person name="Henrissat B."/>
            <person name="Grigoriev I.V."/>
            <person name="Hibbett D.S."/>
            <person name="Martin F."/>
        </authorList>
    </citation>
    <scope>NUCLEOTIDE SEQUENCE [LARGE SCALE GENOMIC DNA]</scope>
    <source>
        <strain evidence="2">F 1598</strain>
    </source>
</reference>
<gene>
    <name evidence="1" type="ORF">PILCRDRAFT_809858</name>
</gene>
<dbReference type="AlphaFoldDB" id="A0A0C3G6I1"/>
<reference evidence="1 2" key="1">
    <citation type="submission" date="2014-04" db="EMBL/GenBank/DDBJ databases">
        <authorList>
            <consortium name="DOE Joint Genome Institute"/>
            <person name="Kuo A."/>
            <person name="Tarkka M."/>
            <person name="Buscot F."/>
            <person name="Kohler A."/>
            <person name="Nagy L.G."/>
            <person name="Floudas D."/>
            <person name="Copeland A."/>
            <person name="Barry K.W."/>
            <person name="Cichocki N."/>
            <person name="Veneault-Fourrey C."/>
            <person name="LaButti K."/>
            <person name="Lindquist E.A."/>
            <person name="Lipzen A."/>
            <person name="Lundell T."/>
            <person name="Morin E."/>
            <person name="Murat C."/>
            <person name="Sun H."/>
            <person name="Tunlid A."/>
            <person name="Henrissat B."/>
            <person name="Grigoriev I.V."/>
            <person name="Hibbett D.S."/>
            <person name="Martin F."/>
            <person name="Nordberg H.P."/>
            <person name="Cantor M.N."/>
            <person name="Hua S.X."/>
        </authorList>
    </citation>
    <scope>NUCLEOTIDE SEQUENCE [LARGE SCALE GENOMIC DNA]</scope>
    <source>
        <strain evidence="1 2">F 1598</strain>
    </source>
</reference>
<proteinExistence type="predicted"/>
<dbReference type="EMBL" id="KN832970">
    <property type="protein sequence ID" value="KIM91870.1"/>
    <property type="molecule type" value="Genomic_DNA"/>
</dbReference>
<name>A0A0C3G6I1_PILCF</name>
<dbReference type="Proteomes" id="UP000054166">
    <property type="component" value="Unassembled WGS sequence"/>
</dbReference>
<evidence type="ECO:0000313" key="2">
    <source>
        <dbReference type="Proteomes" id="UP000054166"/>
    </source>
</evidence>
<sequence>MLLDAVELNGLSKGHLPADRLNTPISPMCTRGAISVSMVGSAEQTSKVQWSI</sequence>
<accession>A0A0C3G6I1</accession>
<keyword evidence="2" id="KW-1185">Reference proteome</keyword>
<dbReference type="HOGENOM" id="CLU_3088002_0_0_1"/>